<name>A0A977PRJ2_9CAUD</name>
<sequence>MRYRYEVLVYTNEHPDPDLAWVEVLVWSGDSLVQALREWNRERRRPRGAYVTLRAN</sequence>
<accession>A0A977PRJ2</accession>
<dbReference type="EMBL" id="OP297535">
    <property type="protein sequence ID" value="UXE03835.1"/>
    <property type="molecule type" value="Genomic_DNA"/>
</dbReference>
<protein>
    <submittedName>
        <fullName evidence="1">Uncharacterized protein</fullName>
    </submittedName>
</protein>
<organism evidence="1 2">
    <name type="scientific">Gordonia phage ObLaDi</name>
    <dbReference type="NCBI Taxonomy" id="2978487"/>
    <lineage>
        <taxon>Viruses</taxon>
        <taxon>Duplodnaviria</taxon>
        <taxon>Heunggongvirae</taxon>
        <taxon>Uroviricota</taxon>
        <taxon>Caudoviricetes</taxon>
        <taxon>Kruegerviridae</taxon>
        <taxon>Cafassovirus</taxon>
        <taxon>Cafassovirus obladi</taxon>
    </lineage>
</organism>
<evidence type="ECO:0000313" key="2">
    <source>
        <dbReference type="Proteomes" id="UP001064297"/>
    </source>
</evidence>
<reference evidence="1" key="1">
    <citation type="submission" date="2022-08" db="EMBL/GenBank/DDBJ databases">
        <authorList>
            <person name="Abuwarda M.A."/>
            <person name="Alvarez A."/>
            <person name="Batteikh M."/>
            <person name="Baughman A.P."/>
            <person name="Chavez V."/>
            <person name="Cheng C."/>
            <person name="Cosentino E.J."/>
            <person name="Di Blasi D.L."/>
            <person name="Dooley N.L."/>
            <person name="Empson B.M."/>
            <person name="Erfanian K."/>
            <person name="Esparza P.D."/>
            <person name="Fleming H.S."/>
            <person name="Ghannam M.S."/>
            <person name="Gibbons A.C."/>
            <person name="Gonzalez C."/>
            <person name="Huq N.E."/>
            <person name="Jin K."/>
            <person name="Kamarzar M."/>
            <person name="Khaine A."/>
            <person name="Krug K.R."/>
            <person name="Lee A."/>
            <person name="Liao S."/>
            <person name="Light I."/>
            <person name="Ma Y."/>
            <person name="Magaling J.M."/>
            <person name="McLinden K.C."/>
            <person name="Melkote A."/>
            <person name="Montoya Serpas C.A."/>
            <person name="Niazmandi K."/>
            <person name="Ostroske E.C."/>
            <person name="Paek B.H."/>
            <person name="Rajiv S."/>
            <person name="Santos C.E."/>
            <person name="Semaan S.A."/>
            <person name="Senthilvelan J."/>
            <person name="Sheppy T.E."/>
            <person name="Stephenson J.C."/>
            <person name="Tenney M.E."/>
            <person name="Teoh N."/>
            <person name="Thorp J.P."/>
            <person name="Turon Font G."/>
            <person name="Uvarov E.V."/>
            <person name="Verpukhovskiy P."/>
            <person name="Wang J."/>
            <person name="Whang A.Y."/>
            <person name="Wright N.E."/>
            <person name="Wu M."/>
            <person name="Zhuang C."/>
            <person name="Bruns J.A."/>
            <person name="Chai A.E."/>
            <person name="Parikh H."/>
            <person name="Zorawik M."/>
            <person name="Garza D.R."/>
            <person name="Ngo R.T."/>
            <person name="Reddi K."/>
            <person name="Garcia-Vedrenne A.E."/>
            <person name="Freise A.C."/>
            <person name="Balish M.F."/>
            <person name="Garlena R.A."/>
            <person name="Russell D.A."/>
            <person name="Jacobs-Sera D."/>
            <person name="Hatfull G.F."/>
        </authorList>
    </citation>
    <scope>NUCLEOTIDE SEQUENCE</scope>
</reference>
<proteinExistence type="predicted"/>
<dbReference type="Proteomes" id="UP001064297">
    <property type="component" value="Segment"/>
</dbReference>
<gene>
    <name evidence="1" type="primary">112</name>
    <name evidence="1" type="ORF">SEA_OBLADI_112</name>
</gene>
<evidence type="ECO:0000313" key="1">
    <source>
        <dbReference type="EMBL" id="UXE03835.1"/>
    </source>
</evidence>
<keyword evidence="2" id="KW-1185">Reference proteome</keyword>